<dbReference type="GO" id="GO:0003677">
    <property type="term" value="F:DNA binding"/>
    <property type="evidence" value="ECO:0007669"/>
    <property type="project" value="UniProtKB-KW"/>
</dbReference>
<dbReference type="KEGG" id="spad:DVK44_19660"/>
<feature type="region of interest" description="Disordered" evidence="6">
    <location>
        <begin position="162"/>
        <end position="231"/>
    </location>
</feature>
<dbReference type="EMBL" id="CP031194">
    <property type="protein sequence ID" value="AXG79498.1"/>
    <property type="molecule type" value="Genomic_DNA"/>
</dbReference>
<evidence type="ECO:0000256" key="6">
    <source>
        <dbReference type="SAM" id="MobiDB-lite"/>
    </source>
</evidence>
<dbReference type="InterPro" id="IPR036388">
    <property type="entry name" value="WH-like_DNA-bd_sf"/>
</dbReference>
<evidence type="ECO:0000259" key="7">
    <source>
        <dbReference type="Pfam" id="PF04542"/>
    </source>
</evidence>
<evidence type="ECO:0000256" key="3">
    <source>
        <dbReference type="ARBA" id="ARBA00023082"/>
    </source>
</evidence>
<gene>
    <name evidence="9" type="ORF">DVK44_19660</name>
</gene>
<sequence length="231" mass="24642">MTVEEFEEFYARSVQPLVGQVYLFTGDLHEAQDVVQEAFVRAWDRRARLDLGAGPEAWVRTVAVRLAISRWRGRGRAVEAWRRLSGAGPRELAAPGPDGVALVAALRRLSSRQRLVTVLHYVCDLPVDRIAAETGISPGTVKTHLSRARSALAPYLDAGADDIGADDSAPDDAPARTAPASGSPASGTSPHGTAALRKLSPGPGPGPEYPPAYRTSPPLAHTTLHQGAYRV</sequence>
<dbReference type="SUPFAM" id="SSF88946">
    <property type="entry name" value="Sigma2 domain of RNA polymerase sigma factors"/>
    <property type="match status" value="1"/>
</dbReference>
<evidence type="ECO:0000256" key="4">
    <source>
        <dbReference type="ARBA" id="ARBA00023125"/>
    </source>
</evidence>
<evidence type="ECO:0000256" key="2">
    <source>
        <dbReference type="ARBA" id="ARBA00023015"/>
    </source>
</evidence>
<feature type="domain" description="RNA polymerase sigma factor 70 region 4 type 2" evidence="8">
    <location>
        <begin position="101"/>
        <end position="152"/>
    </location>
</feature>
<reference evidence="10" key="1">
    <citation type="submission" date="2018-07" db="EMBL/GenBank/DDBJ databases">
        <authorList>
            <person name="Zhao J."/>
        </authorList>
    </citation>
    <scope>NUCLEOTIDE SEQUENCE [LARGE SCALE GENOMIC DNA]</scope>
    <source>
        <strain evidence="10">GSSD-12</strain>
    </source>
</reference>
<dbReference type="Pfam" id="PF08281">
    <property type="entry name" value="Sigma70_r4_2"/>
    <property type="match status" value="1"/>
</dbReference>
<dbReference type="PANTHER" id="PTHR43133:SF50">
    <property type="entry name" value="ECF RNA POLYMERASE SIGMA FACTOR SIGM"/>
    <property type="match status" value="1"/>
</dbReference>
<proteinExistence type="inferred from homology"/>
<dbReference type="NCBIfam" id="TIGR02983">
    <property type="entry name" value="SigE-fam_strep"/>
    <property type="match status" value="1"/>
</dbReference>
<keyword evidence="10" id="KW-1185">Reference proteome</keyword>
<dbReference type="Proteomes" id="UP000253868">
    <property type="component" value="Chromosome"/>
</dbReference>
<dbReference type="GO" id="GO:0006352">
    <property type="term" value="P:DNA-templated transcription initiation"/>
    <property type="evidence" value="ECO:0007669"/>
    <property type="project" value="InterPro"/>
</dbReference>
<keyword evidence="2" id="KW-0805">Transcription regulation</keyword>
<dbReference type="CDD" id="cd06171">
    <property type="entry name" value="Sigma70_r4"/>
    <property type="match status" value="1"/>
</dbReference>
<evidence type="ECO:0000256" key="1">
    <source>
        <dbReference type="ARBA" id="ARBA00010641"/>
    </source>
</evidence>
<keyword evidence="4" id="KW-0238">DNA-binding</keyword>
<evidence type="ECO:0000313" key="10">
    <source>
        <dbReference type="Proteomes" id="UP000253868"/>
    </source>
</evidence>
<dbReference type="Gene3D" id="1.10.1740.10">
    <property type="match status" value="1"/>
</dbReference>
<dbReference type="OrthoDB" id="3777963at2"/>
<comment type="similarity">
    <text evidence="1">Belongs to the sigma-70 factor family. ECF subfamily.</text>
</comment>
<dbReference type="AlphaFoldDB" id="A0A345HS24"/>
<dbReference type="InterPro" id="IPR013324">
    <property type="entry name" value="RNA_pol_sigma_r3/r4-like"/>
</dbReference>
<dbReference type="InterPro" id="IPR039425">
    <property type="entry name" value="RNA_pol_sigma-70-like"/>
</dbReference>
<keyword evidence="5" id="KW-0804">Transcription</keyword>
<dbReference type="NCBIfam" id="TIGR02937">
    <property type="entry name" value="sigma70-ECF"/>
    <property type="match status" value="1"/>
</dbReference>
<dbReference type="InterPro" id="IPR013249">
    <property type="entry name" value="RNA_pol_sigma70_r4_t2"/>
</dbReference>
<dbReference type="InterPro" id="IPR007627">
    <property type="entry name" value="RNA_pol_sigma70_r2"/>
</dbReference>
<evidence type="ECO:0000313" key="9">
    <source>
        <dbReference type="EMBL" id="AXG79498.1"/>
    </source>
</evidence>
<feature type="compositionally biased region" description="Low complexity" evidence="6">
    <location>
        <begin position="171"/>
        <end position="193"/>
    </location>
</feature>
<dbReference type="Pfam" id="PF04542">
    <property type="entry name" value="Sigma70_r2"/>
    <property type="match status" value="1"/>
</dbReference>
<dbReference type="SUPFAM" id="SSF88659">
    <property type="entry name" value="Sigma3 and sigma4 domains of RNA polymerase sigma factors"/>
    <property type="match status" value="1"/>
</dbReference>
<evidence type="ECO:0000256" key="5">
    <source>
        <dbReference type="ARBA" id="ARBA00023163"/>
    </source>
</evidence>
<keyword evidence="3" id="KW-0731">Sigma factor</keyword>
<dbReference type="InterPro" id="IPR014325">
    <property type="entry name" value="RNA_pol_sigma-E_actinobac"/>
</dbReference>
<protein>
    <submittedName>
        <fullName evidence="9">SigE family RNA polymerase sigma factor</fullName>
    </submittedName>
</protein>
<feature type="domain" description="RNA polymerase sigma-70 region 2" evidence="7">
    <location>
        <begin position="10"/>
        <end position="76"/>
    </location>
</feature>
<name>A0A345HS24_9ACTN</name>
<evidence type="ECO:0000259" key="8">
    <source>
        <dbReference type="Pfam" id="PF08281"/>
    </source>
</evidence>
<dbReference type="InterPro" id="IPR014284">
    <property type="entry name" value="RNA_pol_sigma-70_dom"/>
</dbReference>
<dbReference type="Gene3D" id="1.10.10.10">
    <property type="entry name" value="Winged helix-like DNA-binding domain superfamily/Winged helix DNA-binding domain"/>
    <property type="match status" value="1"/>
</dbReference>
<organism evidence="9 10">
    <name type="scientific">Streptomyces paludis</name>
    <dbReference type="NCBI Taxonomy" id="2282738"/>
    <lineage>
        <taxon>Bacteria</taxon>
        <taxon>Bacillati</taxon>
        <taxon>Actinomycetota</taxon>
        <taxon>Actinomycetes</taxon>
        <taxon>Kitasatosporales</taxon>
        <taxon>Streptomycetaceae</taxon>
        <taxon>Streptomyces</taxon>
    </lineage>
</organism>
<accession>A0A345HS24</accession>
<dbReference type="GO" id="GO:0016987">
    <property type="term" value="F:sigma factor activity"/>
    <property type="evidence" value="ECO:0007669"/>
    <property type="project" value="UniProtKB-KW"/>
</dbReference>
<dbReference type="PANTHER" id="PTHR43133">
    <property type="entry name" value="RNA POLYMERASE ECF-TYPE SIGMA FACTO"/>
    <property type="match status" value="1"/>
</dbReference>
<dbReference type="InterPro" id="IPR013325">
    <property type="entry name" value="RNA_pol_sigma_r2"/>
</dbReference>